<evidence type="ECO:0000256" key="6">
    <source>
        <dbReference type="ARBA" id="ARBA00023237"/>
    </source>
</evidence>
<sequence length="608" mass="66868">MTNLHRLSFSLLLATALLAGCSSQTQPPQVVDKTATTQQSIDSLLRQADKQPTTPAAELRLQAARLLAQMQQPQQALDALAPIDLSRLPPTLAFEVAKLKALLTTGSDDPAAALQFLDRQRFNNLPAPQQAELGQLRADALMQQNNPIAAVRELIVSSLLTLDPDEQLRYHDQIWHLLQQTPLTTLNDAARGDNDYQEQGWFELALMLRTSTDLAGRQQALEQWRTLWQSHPALALPPAGLLGIELTGEQLTVQRIGVILPLTGELAKPAGAIRKGIEAALAVARREGQSTPSLVMLDSTGLSDITPLLMQARQQGVDLLIGPLDPTLVNQLATMPQLEIPVLALNPAEPGPSRPWQLELSSEHEARMIVRQALSQGHRRVLVIAPAAEWGDRVRAVIQEELEAAGGRVVGTLRYDATGNYNDQIADLLLTRQSAEREQELRKLLRHRLAFQERRRQDADAILMTAQPDAARLIKPMLDYHFAADLPIYATSHLYAGYPDATRDVDLNGVTFCDLPWLLQPPSEAHRLLSSNGENTLSRSGRLYALGVDAINVYPWLPQLEQGPGSFIVGETGKLTMDTHKRLQRELNCTTFTNGVPASLTEAIPNTN</sequence>
<dbReference type="RefSeq" id="WP_106590744.1">
    <property type="nucleotide sequence ID" value="NZ_PYGI01000004.1"/>
</dbReference>
<dbReference type="InterPro" id="IPR007443">
    <property type="entry name" value="LpoA"/>
</dbReference>
<dbReference type="PROSITE" id="PS51257">
    <property type="entry name" value="PROKAR_LIPOPROTEIN"/>
    <property type="match status" value="1"/>
</dbReference>
<protein>
    <recommendedName>
        <fullName evidence="11">Penicillin-binding protein activator</fullName>
    </recommendedName>
</protein>
<dbReference type="Pfam" id="PF04348">
    <property type="entry name" value="LppC"/>
    <property type="match status" value="1"/>
</dbReference>
<dbReference type="InterPro" id="IPR011990">
    <property type="entry name" value="TPR-like_helical_dom_sf"/>
</dbReference>
<feature type="chain" id="PRO_5015140684" description="Penicillin-binding protein activator" evidence="8">
    <location>
        <begin position="20"/>
        <end position="608"/>
    </location>
</feature>
<gene>
    <name evidence="9" type="ORF">CLV44_1049</name>
</gene>
<dbReference type="CDD" id="cd06339">
    <property type="entry name" value="PBP1_YraM_LppC_lipoprotein-like"/>
    <property type="match status" value="1"/>
</dbReference>
<evidence type="ECO:0000256" key="3">
    <source>
        <dbReference type="ARBA" id="ARBA00022984"/>
    </source>
</evidence>
<keyword evidence="2" id="KW-0133">Cell shape</keyword>
<keyword evidence="5" id="KW-0564">Palmitate</keyword>
<dbReference type="PANTHER" id="PTHR38038">
    <property type="entry name" value="PENICILLIN-BINDING PROTEIN ACTIVATOR LPOA"/>
    <property type="match status" value="1"/>
</dbReference>
<keyword evidence="7" id="KW-0449">Lipoprotein</keyword>
<dbReference type="Gene3D" id="1.25.40.10">
    <property type="entry name" value="Tetratricopeptide repeat domain"/>
    <property type="match status" value="1"/>
</dbReference>
<dbReference type="GO" id="GO:0009252">
    <property type="term" value="P:peptidoglycan biosynthetic process"/>
    <property type="evidence" value="ECO:0007669"/>
    <property type="project" value="UniProtKB-KW"/>
</dbReference>
<evidence type="ECO:0000313" key="10">
    <source>
        <dbReference type="Proteomes" id="UP000242133"/>
    </source>
</evidence>
<evidence type="ECO:0000256" key="7">
    <source>
        <dbReference type="ARBA" id="ARBA00023288"/>
    </source>
</evidence>
<comment type="caution">
    <text evidence="9">The sequence shown here is derived from an EMBL/GenBank/DDBJ whole genome shotgun (WGS) entry which is preliminary data.</text>
</comment>
<feature type="signal peptide" evidence="8">
    <location>
        <begin position="1"/>
        <end position="19"/>
    </location>
</feature>
<accession>A0A2P8F104</accession>
<evidence type="ECO:0000313" key="9">
    <source>
        <dbReference type="EMBL" id="PSL15400.1"/>
    </source>
</evidence>
<dbReference type="InterPro" id="IPR028082">
    <property type="entry name" value="Peripla_BP_I"/>
</dbReference>
<dbReference type="GO" id="GO:0030234">
    <property type="term" value="F:enzyme regulator activity"/>
    <property type="evidence" value="ECO:0007669"/>
    <property type="project" value="TreeGrafter"/>
</dbReference>
<dbReference type="PANTHER" id="PTHR38038:SF1">
    <property type="entry name" value="PENICILLIN-BINDING PROTEIN ACTIVATOR LPOA"/>
    <property type="match status" value="1"/>
</dbReference>
<dbReference type="OrthoDB" id="6708821at2"/>
<dbReference type="SUPFAM" id="SSF53822">
    <property type="entry name" value="Periplasmic binding protein-like I"/>
    <property type="match status" value="1"/>
</dbReference>
<keyword evidence="10" id="KW-1185">Reference proteome</keyword>
<evidence type="ECO:0000256" key="8">
    <source>
        <dbReference type="SAM" id="SignalP"/>
    </source>
</evidence>
<proteinExistence type="predicted"/>
<dbReference type="Gene3D" id="1.25.40.650">
    <property type="match status" value="1"/>
</dbReference>
<dbReference type="EMBL" id="PYGI01000004">
    <property type="protein sequence ID" value="PSL15400.1"/>
    <property type="molecule type" value="Genomic_DNA"/>
</dbReference>
<evidence type="ECO:0008006" key="11">
    <source>
        <dbReference type="Google" id="ProtNLM"/>
    </source>
</evidence>
<name>A0A2P8F104_9GAMM</name>
<dbReference type="AlphaFoldDB" id="A0A2P8F104"/>
<reference evidence="9 10" key="1">
    <citation type="submission" date="2018-03" db="EMBL/GenBank/DDBJ databases">
        <title>Genomic Encyclopedia of Archaeal and Bacterial Type Strains, Phase II (KMG-II): from individual species to whole genera.</title>
        <authorList>
            <person name="Goeker M."/>
        </authorList>
    </citation>
    <scope>NUCLEOTIDE SEQUENCE [LARGE SCALE GENOMIC DNA]</scope>
    <source>
        <strain evidence="9 10">DSM 17586</strain>
    </source>
</reference>
<dbReference type="Proteomes" id="UP000242133">
    <property type="component" value="Unassembled WGS sequence"/>
</dbReference>
<evidence type="ECO:0000256" key="1">
    <source>
        <dbReference type="ARBA" id="ARBA00022729"/>
    </source>
</evidence>
<dbReference type="GO" id="GO:0031241">
    <property type="term" value="C:periplasmic side of cell outer membrane"/>
    <property type="evidence" value="ECO:0007669"/>
    <property type="project" value="TreeGrafter"/>
</dbReference>
<keyword evidence="1 8" id="KW-0732">Signal</keyword>
<keyword evidence="6" id="KW-0998">Cell outer membrane</keyword>
<evidence type="ECO:0000256" key="5">
    <source>
        <dbReference type="ARBA" id="ARBA00023139"/>
    </source>
</evidence>
<evidence type="ECO:0000256" key="2">
    <source>
        <dbReference type="ARBA" id="ARBA00022960"/>
    </source>
</evidence>
<dbReference type="Gene3D" id="3.40.50.2300">
    <property type="match status" value="2"/>
</dbReference>
<keyword evidence="4" id="KW-0472">Membrane</keyword>
<dbReference type="GO" id="GO:0008360">
    <property type="term" value="P:regulation of cell shape"/>
    <property type="evidence" value="ECO:0007669"/>
    <property type="project" value="UniProtKB-KW"/>
</dbReference>
<evidence type="ECO:0000256" key="4">
    <source>
        <dbReference type="ARBA" id="ARBA00023136"/>
    </source>
</evidence>
<organism evidence="9 10">
    <name type="scientific">Marinobacterium halophilum</name>
    <dbReference type="NCBI Taxonomy" id="267374"/>
    <lineage>
        <taxon>Bacteria</taxon>
        <taxon>Pseudomonadati</taxon>
        <taxon>Pseudomonadota</taxon>
        <taxon>Gammaproteobacteria</taxon>
        <taxon>Oceanospirillales</taxon>
        <taxon>Oceanospirillaceae</taxon>
        <taxon>Marinobacterium</taxon>
    </lineage>
</organism>
<keyword evidence="3" id="KW-0573">Peptidoglycan synthesis</keyword>